<keyword evidence="2 6" id="KW-0812">Transmembrane</keyword>
<evidence type="ECO:0000313" key="9">
    <source>
        <dbReference type="Proteomes" id="UP000617555"/>
    </source>
</evidence>
<keyword evidence="3 6" id="KW-1133">Transmembrane helix</keyword>
<evidence type="ECO:0000256" key="2">
    <source>
        <dbReference type="ARBA" id="ARBA00022692"/>
    </source>
</evidence>
<proteinExistence type="predicted"/>
<gene>
    <name evidence="8" type="ORF">GCM10011607_09270</name>
</gene>
<evidence type="ECO:0000313" key="8">
    <source>
        <dbReference type="EMBL" id="GGB51010.1"/>
    </source>
</evidence>
<evidence type="ECO:0000256" key="3">
    <source>
        <dbReference type="ARBA" id="ARBA00022989"/>
    </source>
</evidence>
<evidence type="ECO:0000256" key="5">
    <source>
        <dbReference type="SAM" id="MobiDB-lite"/>
    </source>
</evidence>
<evidence type="ECO:0000259" key="7">
    <source>
        <dbReference type="Pfam" id="PF04357"/>
    </source>
</evidence>
<dbReference type="PANTHER" id="PTHR36985:SF1">
    <property type="entry name" value="TRANSLOCATION AND ASSEMBLY MODULE SUBUNIT TAMB"/>
    <property type="match status" value="1"/>
</dbReference>
<keyword evidence="9" id="KW-1185">Reference proteome</keyword>
<protein>
    <submittedName>
        <fullName evidence="8">DUF490 domain-containing protein</fullName>
    </submittedName>
</protein>
<dbReference type="RefSeq" id="WP_188737453.1">
    <property type="nucleotide sequence ID" value="NZ_BMII01000006.1"/>
</dbReference>
<name>A0ABQ1IRU9_9GAMM</name>
<dbReference type="EMBL" id="BMII01000006">
    <property type="protein sequence ID" value="GGB51010.1"/>
    <property type="molecule type" value="Genomic_DNA"/>
</dbReference>
<keyword evidence="4 6" id="KW-0472">Membrane</keyword>
<dbReference type="Pfam" id="PF04357">
    <property type="entry name" value="TamB"/>
    <property type="match status" value="1"/>
</dbReference>
<organism evidence="8 9">
    <name type="scientific">Shewanella inventionis</name>
    <dbReference type="NCBI Taxonomy" id="1738770"/>
    <lineage>
        <taxon>Bacteria</taxon>
        <taxon>Pseudomonadati</taxon>
        <taxon>Pseudomonadota</taxon>
        <taxon>Gammaproteobacteria</taxon>
        <taxon>Alteromonadales</taxon>
        <taxon>Shewanellaceae</taxon>
        <taxon>Shewanella</taxon>
    </lineage>
</organism>
<feature type="compositionally biased region" description="Polar residues" evidence="5">
    <location>
        <begin position="1"/>
        <end position="15"/>
    </location>
</feature>
<comment type="caution">
    <text evidence="8">The sequence shown here is derived from an EMBL/GenBank/DDBJ whole genome shotgun (WGS) entry which is preliminary data.</text>
</comment>
<evidence type="ECO:0000256" key="1">
    <source>
        <dbReference type="ARBA" id="ARBA00004167"/>
    </source>
</evidence>
<feature type="transmembrane region" description="Helical" evidence="6">
    <location>
        <begin position="41"/>
        <end position="62"/>
    </location>
</feature>
<evidence type="ECO:0000256" key="4">
    <source>
        <dbReference type="ARBA" id="ARBA00023136"/>
    </source>
</evidence>
<feature type="domain" description="Translocation and assembly module TamB C-terminal" evidence="7">
    <location>
        <begin position="945"/>
        <end position="1283"/>
    </location>
</feature>
<dbReference type="Proteomes" id="UP000617555">
    <property type="component" value="Unassembled WGS sequence"/>
</dbReference>
<feature type="region of interest" description="Disordered" evidence="5">
    <location>
        <begin position="1"/>
        <end position="21"/>
    </location>
</feature>
<evidence type="ECO:0000256" key="6">
    <source>
        <dbReference type="SAM" id="Phobius"/>
    </source>
</evidence>
<accession>A0ABQ1IRU9</accession>
<dbReference type="PANTHER" id="PTHR36985">
    <property type="entry name" value="TRANSLOCATION AND ASSEMBLY MODULE SUBUNIT TAMB"/>
    <property type="match status" value="1"/>
</dbReference>
<reference evidence="9" key="1">
    <citation type="journal article" date="2019" name="Int. J. Syst. Evol. Microbiol.">
        <title>The Global Catalogue of Microorganisms (GCM) 10K type strain sequencing project: providing services to taxonomists for standard genome sequencing and annotation.</title>
        <authorList>
            <consortium name="The Broad Institute Genomics Platform"/>
            <consortium name="The Broad Institute Genome Sequencing Center for Infectious Disease"/>
            <person name="Wu L."/>
            <person name="Ma J."/>
        </authorList>
    </citation>
    <scope>NUCLEOTIDE SEQUENCE [LARGE SCALE GENOMIC DNA]</scope>
    <source>
        <strain evidence="9">CGMCC 1.15339</strain>
    </source>
</reference>
<dbReference type="InterPro" id="IPR007452">
    <property type="entry name" value="TamB_C"/>
</dbReference>
<comment type="subcellular location">
    <subcellularLocation>
        <location evidence="1">Membrane</location>
        <topology evidence="1">Single-pass membrane protein</topology>
    </subcellularLocation>
</comment>
<sequence>MIDKSQQQTEHSSLEQPAPKQPAPLSLGVKMWRSFKLYTRILIYVPLIMLMLFAVSIGTPFGSKVTVFLVDKFVSNVSAQYQSGTLNSALKLHQLSWQMDGIEVYAKNVELDWVPSCLINKQVCVSNLSASQVNVDIVTEQIPTSEIDTPHLDEPTNEKPQELILPISISVNKATLDQVDVTVNDMSYHADQLATEAIWNDSGLHVEFLTSQGLIVNIPINDDNASDTPQSQDSEWPLAKLPQVFMPFPIKVKQFEATNSQLNIGQRQDNFSHIILAASFNQYQLGITQLDITHDYGNANIIGDIAFVEHYPLTLKLQANIDQVTELPGLTKQSLRLELTQDLSLLNIIALAKGKNRFKLASTINLTTEQLNYQVTLEDTYIQWPLQKPDYIAQIKQLNSKGNLNDLVAKFEGQLTTPFHPNLNIVADINNRQQKLTVNKLNIQSIAGNIDLDGQLSYKNNLVWQANVSTDNIQLQHIDYLTQFNPVKSKFSGTFSSQGNVGDKKWKVAIDKANLTGRLNGYPLNLQGHIEVNQALAINADNLQANALGANLLINGTADTIWDIDAELNVPDLSQWLAGGRGNIFAKVDVNGTSANPIVDVDAQINKLSYNGSKIDSMTLLANYRPFEQHSYRVELKNNLLFWNNNKLSELTLLSEGDQLKQQTSLTTLGDLILNAELLSNSNLEKQQFNGQFTQLSLQNVLGIWRQDTPIKFNWDQIKQRGNLSRFCLVHPHNTLCLVNEVNLGSTGQANISFSGNPGQLFAPVLSKKLNWNGQAALTSQVNWNKGKKPTADLQFTLMPGNITLTRAKTKPVSIDYQQLLFHASLDEKQVTSTLSFDSAGIANWQSQLSVNITPDRTLQGDININELNLAPFGEFFPRLATLEGILSSRLTLAGSLMDPSVSGNIKLSDGAFALSKNPTLIDKLYLSLALEGQQGQLNGQWHMGDGQVVAQGTLAWPQGQFSGDIDVKGSDLAVIQPPLAILNVSPDLNMTFDRQQFAVKGKVNIPSGQIKIVPLAEGGVAVSNDVVFNDSISEQVVKTSPYAVIADINVNVGKNLTIDGMGLQGKLEGNLVLKQQAFKPPMLFGDIKVNKGTYKFMGQTLTIDKGEVQFVGPVEAPNLNIEATKDIKDEDITAGVRVTGTPMRPAVTLFSSPTKEQAEVLSYILTGKGFTSTSNDQSNSLMMGAALSLGAQFDGGAMSSIGNTATGLIEKFGFSNVQLDTNDDGKVAVSGYIGDDLMIKYGVGVFNPGYEMTVRYYLLSQLYLESVSSTLSQSLDIYYSFEID</sequence>